<proteinExistence type="evidence at transcript level"/>
<accession>F2E7D4</accession>
<protein>
    <submittedName>
        <fullName evidence="1">Predicted protein</fullName>
    </submittedName>
</protein>
<dbReference type="EMBL" id="AK372058">
    <property type="protein sequence ID" value="BAK03256.1"/>
    <property type="molecule type" value="mRNA"/>
</dbReference>
<dbReference type="AlphaFoldDB" id="F2E7D4"/>
<evidence type="ECO:0000313" key="1">
    <source>
        <dbReference type="EMBL" id="BAK03256.1"/>
    </source>
</evidence>
<organism evidence="1">
    <name type="scientific">Hordeum vulgare subsp. vulgare</name>
    <name type="common">Domesticated barley</name>
    <dbReference type="NCBI Taxonomy" id="112509"/>
    <lineage>
        <taxon>Eukaryota</taxon>
        <taxon>Viridiplantae</taxon>
        <taxon>Streptophyta</taxon>
        <taxon>Embryophyta</taxon>
        <taxon>Tracheophyta</taxon>
        <taxon>Spermatophyta</taxon>
        <taxon>Magnoliopsida</taxon>
        <taxon>Liliopsida</taxon>
        <taxon>Poales</taxon>
        <taxon>Poaceae</taxon>
        <taxon>BOP clade</taxon>
        <taxon>Pooideae</taxon>
        <taxon>Triticodae</taxon>
        <taxon>Triticeae</taxon>
        <taxon>Hordeinae</taxon>
        <taxon>Hordeum</taxon>
    </lineage>
</organism>
<sequence>MIWNCWMKPQERRNWKDFIVPTKEWMRDMLHLHSKMTYQKRHNILFKYL</sequence>
<name>F2E7D4_HORVV</name>
<reference evidence="1" key="1">
    <citation type="journal article" date="2011" name="Plant Physiol.">
        <title>Comprehensive sequence analysis of 24,783 barley full-length cDNAs derived from 12 clone libraries.</title>
        <authorList>
            <person name="Matsumoto T."/>
            <person name="Tanaka T."/>
            <person name="Sakai H."/>
            <person name="Amano N."/>
            <person name="Kanamori H."/>
            <person name="Kurita K."/>
            <person name="Kikuta A."/>
            <person name="Kamiya K."/>
            <person name="Yamamoto M."/>
            <person name="Ikawa H."/>
            <person name="Fujii N."/>
            <person name="Hori K."/>
            <person name="Itoh T."/>
            <person name="Sato K."/>
        </authorList>
    </citation>
    <scope>NUCLEOTIDE SEQUENCE</scope>
    <source>
        <tissue evidence="1">Shoot and root</tissue>
    </source>
</reference>